<evidence type="ECO:0000313" key="11">
    <source>
        <dbReference type="EMBL" id="QDT53745.1"/>
    </source>
</evidence>
<keyword evidence="8" id="KW-0460">Magnesium</keyword>
<keyword evidence="4" id="KW-0285">Flavoprotein</keyword>
<dbReference type="PANTHER" id="PTHR30040:SF2">
    <property type="entry name" value="FAD:PROTEIN FMN TRANSFERASE"/>
    <property type="match status" value="1"/>
</dbReference>
<evidence type="ECO:0000256" key="4">
    <source>
        <dbReference type="ARBA" id="ARBA00022630"/>
    </source>
</evidence>
<evidence type="ECO:0000256" key="10">
    <source>
        <dbReference type="ARBA" id="ARBA00048540"/>
    </source>
</evidence>
<evidence type="ECO:0000256" key="6">
    <source>
        <dbReference type="ARBA" id="ARBA00022723"/>
    </source>
</evidence>
<sequence>MSTPSPSRRDFLSGRSARRVVEAAGDVIADRITEEKRVPMAGDTIRLETQAMACPWNVIMNPGPPDQVMKASDAFEVVHDVESQLTVYRAESEISQVNFHAAEGPVEVSQELFDFLDRARKLSLETNGAFDPATGALLRTWRAARREGRIPTQSEIDEALLSTGVAKIEFDAGARTIRFPRAGFAFDLGAIGKGHGVDRAAESLRGAGLTDFLVHGGFSSVYGAGDHLGQGGWPVALKNPLFLEGSYATVLLNDAGLGTSGSNVQYFRHEGRRFGHILDPRTGWPAEGLLSVTVLAASTADADAISTALFVMGREAAIEWCQAHPEVGALLVPPPSSSGELLPVVCNLPRDLVFLAEDVASEDA</sequence>
<dbReference type="GO" id="GO:0046872">
    <property type="term" value="F:metal ion binding"/>
    <property type="evidence" value="ECO:0007669"/>
    <property type="project" value="UniProtKB-KW"/>
</dbReference>
<dbReference type="InParanoid" id="A0A517SCB0"/>
<dbReference type="SUPFAM" id="SSF143631">
    <property type="entry name" value="ApbE-like"/>
    <property type="match status" value="1"/>
</dbReference>
<dbReference type="Gene3D" id="3.10.520.10">
    <property type="entry name" value="ApbE-like domains"/>
    <property type="match status" value="1"/>
</dbReference>
<proteinExistence type="predicted"/>
<keyword evidence="12" id="KW-1185">Reference proteome</keyword>
<dbReference type="Pfam" id="PF02424">
    <property type="entry name" value="ApbE"/>
    <property type="match status" value="1"/>
</dbReference>
<keyword evidence="6" id="KW-0479">Metal-binding</keyword>
<dbReference type="Proteomes" id="UP000315700">
    <property type="component" value="Chromosome"/>
</dbReference>
<dbReference type="AlphaFoldDB" id="A0A517SCB0"/>
<evidence type="ECO:0000256" key="3">
    <source>
        <dbReference type="ARBA" id="ARBA00016337"/>
    </source>
</evidence>
<comment type="catalytic activity">
    <reaction evidence="10">
        <text>L-threonyl-[protein] + FAD = FMN-L-threonyl-[protein] + AMP + H(+)</text>
        <dbReference type="Rhea" id="RHEA:36847"/>
        <dbReference type="Rhea" id="RHEA-COMP:11060"/>
        <dbReference type="Rhea" id="RHEA-COMP:11061"/>
        <dbReference type="ChEBI" id="CHEBI:15378"/>
        <dbReference type="ChEBI" id="CHEBI:30013"/>
        <dbReference type="ChEBI" id="CHEBI:57692"/>
        <dbReference type="ChEBI" id="CHEBI:74257"/>
        <dbReference type="ChEBI" id="CHEBI:456215"/>
        <dbReference type="EC" id="2.7.1.180"/>
    </reaction>
</comment>
<dbReference type="KEGG" id="ccos:Pan44_17680"/>
<evidence type="ECO:0000256" key="8">
    <source>
        <dbReference type="ARBA" id="ARBA00022842"/>
    </source>
</evidence>
<evidence type="ECO:0000256" key="2">
    <source>
        <dbReference type="ARBA" id="ARBA00011955"/>
    </source>
</evidence>
<dbReference type="PANTHER" id="PTHR30040">
    <property type="entry name" value="THIAMINE BIOSYNTHESIS LIPOPROTEIN APBE"/>
    <property type="match status" value="1"/>
</dbReference>
<keyword evidence="5" id="KW-0808">Transferase</keyword>
<evidence type="ECO:0000313" key="12">
    <source>
        <dbReference type="Proteomes" id="UP000315700"/>
    </source>
</evidence>
<keyword evidence="11" id="KW-0449">Lipoprotein</keyword>
<evidence type="ECO:0000256" key="9">
    <source>
        <dbReference type="ARBA" id="ARBA00031306"/>
    </source>
</evidence>
<accession>A0A517SCB0</accession>
<dbReference type="InterPro" id="IPR024932">
    <property type="entry name" value="ApbE"/>
</dbReference>
<comment type="cofactor">
    <cofactor evidence="1">
        <name>Mg(2+)</name>
        <dbReference type="ChEBI" id="CHEBI:18420"/>
    </cofactor>
</comment>
<dbReference type="RefSeq" id="WP_145029199.1">
    <property type="nucleotide sequence ID" value="NZ_CP036271.1"/>
</dbReference>
<keyword evidence="7" id="KW-0274">FAD</keyword>
<dbReference type="OrthoDB" id="9778595at2"/>
<name>A0A517SCB0_9PLAN</name>
<evidence type="ECO:0000256" key="7">
    <source>
        <dbReference type="ARBA" id="ARBA00022827"/>
    </source>
</evidence>
<dbReference type="EMBL" id="CP036271">
    <property type="protein sequence ID" value="QDT53745.1"/>
    <property type="molecule type" value="Genomic_DNA"/>
</dbReference>
<organism evidence="11 12">
    <name type="scientific">Caulifigura coniformis</name>
    <dbReference type="NCBI Taxonomy" id="2527983"/>
    <lineage>
        <taxon>Bacteria</taxon>
        <taxon>Pseudomonadati</taxon>
        <taxon>Planctomycetota</taxon>
        <taxon>Planctomycetia</taxon>
        <taxon>Planctomycetales</taxon>
        <taxon>Planctomycetaceae</taxon>
        <taxon>Caulifigura</taxon>
    </lineage>
</organism>
<dbReference type="EC" id="2.7.1.180" evidence="2"/>
<protein>
    <recommendedName>
        <fullName evidence="3">FAD:protein FMN transferase</fullName>
        <ecNumber evidence="2">2.7.1.180</ecNumber>
    </recommendedName>
    <alternativeName>
        <fullName evidence="9">Flavin transferase</fullName>
    </alternativeName>
</protein>
<dbReference type="GO" id="GO:0016740">
    <property type="term" value="F:transferase activity"/>
    <property type="evidence" value="ECO:0007669"/>
    <property type="project" value="UniProtKB-KW"/>
</dbReference>
<evidence type="ECO:0000256" key="1">
    <source>
        <dbReference type="ARBA" id="ARBA00001946"/>
    </source>
</evidence>
<reference evidence="11 12" key="1">
    <citation type="submission" date="2019-02" db="EMBL/GenBank/DDBJ databases">
        <title>Deep-cultivation of Planctomycetes and their phenomic and genomic characterization uncovers novel biology.</title>
        <authorList>
            <person name="Wiegand S."/>
            <person name="Jogler M."/>
            <person name="Boedeker C."/>
            <person name="Pinto D."/>
            <person name="Vollmers J."/>
            <person name="Rivas-Marin E."/>
            <person name="Kohn T."/>
            <person name="Peeters S.H."/>
            <person name="Heuer A."/>
            <person name="Rast P."/>
            <person name="Oberbeckmann S."/>
            <person name="Bunk B."/>
            <person name="Jeske O."/>
            <person name="Meyerdierks A."/>
            <person name="Storesund J.E."/>
            <person name="Kallscheuer N."/>
            <person name="Luecker S."/>
            <person name="Lage O.M."/>
            <person name="Pohl T."/>
            <person name="Merkel B.J."/>
            <person name="Hornburger P."/>
            <person name="Mueller R.-W."/>
            <person name="Bruemmer F."/>
            <person name="Labrenz M."/>
            <person name="Spormann A.M."/>
            <person name="Op den Camp H."/>
            <person name="Overmann J."/>
            <person name="Amann R."/>
            <person name="Jetten M.S.M."/>
            <person name="Mascher T."/>
            <person name="Medema M.H."/>
            <person name="Devos D.P."/>
            <person name="Kaster A.-K."/>
            <person name="Ovreas L."/>
            <person name="Rohde M."/>
            <person name="Galperin M.Y."/>
            <person name="Jogler C."/>
        </authorList>
    </citation>
    <scope>NUCLEOTIDE SEQUENCE [LARGE SCALE GENOMIC DNA]</scope>
    <source>
        <strain evidence="11 12">Pan44</strain>
    </source>
</reference>
<gene>
    <name evidence="11" type="primary">apbE_2</name>
    <name evidence="11" type="ORF">Pan44_17680</name>
</gene>
<evidence type="ECO:0000256" key="5">
    <source>
        <dbReference type="ARBA" id="ARBA00022679"/>
    </source>
</evidence>
<dbReference type="InterPro" id="IPR003374">
    <property type="entry name" value="ApbE-like_sf"/>
</dbReference>